<sequence>MPPSTHQYKNHRQCQCRGCGALCCSSSFSTSSSDAPDRGRTEERRGSISSLAHAMVQERLGQMIREREEARRLEEEMKRRRRRKKKWRKQDHEPKLVLVVAVERPSYDPGQDFRESVVEMIETYRIIRPRDLRWLLDCYLSVNSDELREVILDAFHKVCTDIFM</sequence>
<reference evidence="10" key="1">
    <citation type="submission" date="2021-01" db="UniProtKB">
        <authorList>
            <consortium name="EnsemblPlants"/>
        </authorList>
    </citation>
    <scope>IDENTIFICATION</scope>
</reference>
<keyword evidence="5 6" id="KW-0539">Nucleus</keyword>
<keyword evidence="4 6" id="KW-0804">Transcription</keyword>
<evidence type="ECO:0000256" key="3">
    <source>
        <dbReference type="ARBA" id="ARBA00023015"/>
    </source>
</evidence>
<evidence type="ECO:0000256" key="6">
    <source>
        <dbReference type="RuleBase" id="RU367028"/>
    </source>
</evidence>
<proteinExistence type="predicted"/>
<dbReference type="PANTHER" id="PTHR33057">
    <property type="entry name" value="TRANSCRIPTION REPRESSOR OFP7-RELATED"/>
    <property type="match status" value="1"/>
</dbReference>
<feature type="compositionally biased region" description="Basic and acidic residues" evidence="8">
    <location>
        <begin position="35"/>
        <end position="46"/>
    </location>
</feature>
<dbReference type="InterPro" id="IPR038933">
    <property type="entry name" value="Ovate"/>
</dbReference>
<keyword evidence="2 6" id="KW-0678">Repressor</keyword>
<evidence type="ECO:0000256" key="2">
    <source>
        <dbReference type="ARBA" id="ARBA00022491"/>
    </source>
</evidence>
<protein>
    <recommendedName>
        <fullName evidence="6">Transcription repressor</fullName>
    </recommendedName>
    <alternativeName>
        <fullName evidence="6">Ovate family protein</fullName>
    </alternativeName>
</protein>
<evidence type="ECO:0000256" key="5">
    <source>
        <dbReference type="ARBA" id="ARBA00023242"/>
    </source>
</evidence>
<evidence type="ECO:0000259" key="9">
    <source>
        <dbReference type="PROSITE" id="PS51754"/>
    </source>
</evidence>
<dbReference type="EnsemblPlants" id="Kaladp0060s0402.1.v1.1">
    <property type="protein sequence ID" value="Kaladp0060s0402.1.v1.1.CDS.1"/>
    <property type="gene ID" value="Kaladp0060s0402.v1.1"/>
</dbReference>
<dbReference type="PROSITE" id="PS51754">
    <property type="entry name" value="OVATE"/>
    <property type="match status" value="1"/>
</dbReference>
<comment type="function">
    <text evidence="6">Transcriptional repressor that regulates multiple aspects of plant growth and development.</text>
</comment>
<feature type="coiled-coil region" evidence="7">
    <location>
        <begin position="56"/>
        <end position="90"/>
    </location>
</feature>
<keyword evidence="11" id="KW-1185">Reference proteome</keyword>
<evidence type="ECO:0000256" key="8">
    <source>
        <dbReference type="SAM" id="MobiDB-lite"/>
    </source>
</evidence>
<dbReference type="GO" id="GO:0005634">
    <property type="term" value="C:nucleus"/>
    <property type="evidence" value="ECO:0007669"/>
    <property type="project" value="UniProtKB-SubCell"/>
</dbReference>
<dbReference type="NCBIfam" id="TIGR01568">
    <property type="entry name" value="A_thal_3678"/>
    <property type="match status" value="1"/>
</dbReference>
<keyword evidence="3 6" id="KW-0805">Transcription regulation</keyword>
<evidence type="ECO:0000256" key="4">
    <source>
        <dbReference type="ARBA" id="ARBA00023163"/>
    </source>
</evidence>
<dbReference type="Gramene" id="Kaladp0060s0402.1.v1.1">
    <property type="protein sequence ID" value="Kaladp0060s0402.1.v1.1.CDS.1"/>
    <property type="gene ID" value="Kaladp0060s0402.v1.1"/>
</dbReference>
<dbReference type="AlphaFoldDB" id="A0A7N0UD24"/>
<feature type="region of interest" description="Disordered" evidence="8">
    <location>
        <begin position="29"/>
        <end position="52"/>
    </location>
</feature>
<dbReference type="InterPro" id="IPR006458">
    <property type="entry name" value="Ovate_C"/>
</dbReference>
<evidence type="ECO:0000256" key="1">
    <source>
        <dbReference type="ARBA" id="ARBA00004123"/>
    </source>
</evidence>
<feature type="domain" description="OVATE" evidence="9">
    <location>
        <begin position="102"/>
        <end position="161"/>
    </location>
</feature>
<dbReference type="GO" id="GO:0045892">
    <property type="term" value="P:negative regulation of DNA-templated transcription"/>
    <property type="evidence" value="ECO:0007669"/>
    <property type="project" value="UniProtKB-UniRule"/>
</dbReference>
<dbReference type="Proteomes" id="UP000594263">
    <property type="component" value="Unplaced"/>
</dbReference>
<name>A0A7N0UD24_KALFE</name>
<evidence type="ECO:0000256" key="7">
    <source>
        <dbReference type="SAM" id="Coils"/>
    </source>
</evidence>
<evidence type="ECO:0000313" key="11">
    <source>
        <dbReference type="Proteomes" id="UP000594263"/>
    </source>
</evidence>
<dbReference type="PANTHER" id="PTHR33057:SF114">
    <property type="entry name" value="TRANSCRIPTION REPRESSOR-RELATED"/>
    <property type="match status" value="1"/>
</dbReference>
<dbReference type="Pfam" id="PF04844">
    <property type="entry name" value="Ovate"/>
    <property type="match status" value="1"/>
</dbReference>
<organism evidence="10 11">
    <name type="scientific">Kalanchoe fedtschenkoi</name>
    <name type="common">Lavender scallops</name>
    <name type="synonym">South American air plant</name>
    <dbReference type="NCBI Taxonomy" id="63787"/>
    <lineage>
        <taxon>Eukaryota</taxon>
        <taxon>Viridiplantae</taxon>
        <taxon>Streptophyta</taxon>
        <taxon>Embryophyta</taxon>
        <taxon>Tracheophyta</taxon>
        <taxon>Spermatophyta</taxon>
        <taxon>Magnoliopsida</taxon>
        <taxon>eudicotyledons</taxon>
        <taxon>Gunneridae</taxon>
        <taxon>Pentapetalae</taxon>
        <taxon>Saxifragales</taxon>
        <taxon>Crassulaceae</taxon>
        <taxon>Kalanchoe</taxon>
    </lineage>
</organism>
<accession>A0A7N0UD24</accession>
<keyword evidence="7" id="KW-0175">Coiled coil</keyword>
<dbReference type="OMA" id="RALCCSN"/>
<evidence type="ECO:0000313" key="10">
    <source>
        <dbReference type="EnsemblPlants" id="Kaladp0060s0402.1.v1.1.CDS.1"/>
    </source>
</evidence>
<comment type="subcellular location">
    <subcellularLocation>
        <location evidence="1 6">Nucleus</location>
    </subcellularLocation>
</comment>